<dbReference type="InterPro" id="IPR035905">
    <property type="entry name" value="Barstar-like_sf"/>
</dbReference>
<dbReference type="RefSeq" id="WP_120692185.1">
    <property type="nucleotide sequence ID" value="NZ_RBNH01000006.1"/>
</dbReference>
<evidence type="ECO:0000313" key="3">
    <source>
        <dbReference type="EMBL" id="RKO24435.1"/>
    </source>
</evidence>
<dbReference type="Gene3D" id="3.30.370.10">
    <property type="entry name" value="Barstar-like"/>
    <property type="match status" value="1"/>
</dbReference>
<dbReference type="InterPro" id="IPR000468">
    <property type="entry name" value="Barstar"/>
</dbReference>
<evidence type="ECO:0000313" key="4">
    <source>
        <dbReference type="Proteomes" id="UP000273159"/>
    </source>
</evidence>
<evidence type="ECO:0000256" key="1">
    <source>
        <dbReference type="ARBA" id="ARBA00006845"/>
    </source>
</evidence>
<dbReference type="Proteomes" id="UP000273159">
    <property type="component" value="Unassembled WGS sequence"/>
</dbReference>
<dbReference type="Pfam" id="PF01337">
    <property type="entry name" value="Barstar"/>
    <property type="match status" value="1"/>
</dbReference>
<accession>A0A3B0FX72</accession>
<sequence>MKIYSGDTWTLEELQDQVADAGRRSLVIPPADSKKAVLETFGEVLDFPEDYGVNLDALNDSLHDFADAITDNGNPPVTVLWQVAAPFRADRSFGIICEILQDAERYAGKDLAVTAVLL</sequence>
<evidence type="ECO:0000259" key="2">
    <source>
        <dbReference type="Pfam" id="PF01337"/>
    </source>
</evidence>
<name>A0A3B0FX72_PSEPS</name>
<proteinExistence type="inferred from homology"/>
<organism evidence="3 4">
    <name type="scientific">Pseudarthrobacter phenanthrenivorans</name>
    <name type="common">Arthrobacter phenanthrenivorans</name>
    <dbReference type="NCBI Taxonomy" id="361575"/>
    <lineage>
        <taxon>Bacteria</taxon>
        <taxon>Bacillati</taxon>
        <taxon>Actinomycetota</taxon>
        <taxon>Actinomycetes</taxon>
        <taxon>Micrococcales</taxon>
        <taxon>Micrococcaceae</taxon>
        <taxon>Pseudarthrobacter</taxon>
    </lineage>
</organism>
<dbReference type="AlphaFoldDB" id="A0A3B0FX72"/>
<gene>
    <name evidence="3" type="ORF">D7Z96_08325</name>
</gene>
<reference evidence="3 4" key="1">
    <citation type="submission" date="2018-10" db="EMBL/GenBank/DDBJ databases">
        <title>Genome-guide identification and characterization of bacteria that degrade polycyclic aromatic hydrocarbons and resist hexavalent chromium simultaneously.</title>
        <authorList>
            <person name="Feng H."/>
        </authorList>
    </citation>
    <scope>NUCLEOTIDE SEQUENCE [LARGE SCALE GENOMIC DNA]</scope>
    <source>
        <strain evidence="3 4">J015</strain>
    </source>
</reference>
<comment type="caution">
    <text evidence="3">The sequence shown here is derived from an EMBL/GenBank/DDBJ whole genome shotgun (WGS) entry which is preliminary data.</text>
</comment>
<dbReference type="SUPFAM" id="SSF52038">
    <property type="entry name" value="Barstar-related"/>
    <property type="match status" value="1"/>
</dbReference>
<protein>
    <submittedName>
        <fullName evidence="3">Barnase inhibitor</fullName>
    </submittedName>
</protein>
<dbReference type="EMBL" id="RBNH01000006">
    <property type="protein sequence ID" value="RKO24435.1"/>
    <property type="molecule type" value="Genomic_DNA"/>
</dbReference>
<comment type="similarity">
    <text evidence="1">Belongs to the barstar family.</text>
</comment>
<reference evidence="4" key="2">
    <citation type="submission" date="2018-10" db="EMBL/GenBank/DDBJ databases">
        <authorList>
            <person name="Wang Y."/>
            <person name="Wang J."/>
            <person name="Yang X."/>
            <person name="Wang Z."/>
            <person name="Huang Y."/>
        </authorList>
    </citation>
    <scope>NUCLEOTIDE SEQUENCE [LARGE SCALE GENOMIC DNA]</scope>
    <source>
        <strain evidence="4">J015</strain>
    </source>
</reference>
<feature type="domain" description="Barstar (barnase inhibitor)" evidence="2">
    <location>
        <begin position="32"/>
        <end position="111"/>
    </location>
</feature>